<dbReference type="SUPFAM" id="SSF111369">
    <property type="entry name" value="HlyD-like secretion proteins"/>
    <property type="match status" value="1"/>
</dbReference>
<sequence>MAALQAAQEAQQRAAADQQALQEAITALAELLAAAEEPDAPQEEPDTSQEEPPSTPSPSEGEQGPGGASALSDAAQLAEDQAAVSEAELRVLEAEHALAAATIVAPIAGTVAAVDVTTGAAADSSATITVVAPGAITVTAEVSESELRSLAVGTAAKVRAAGTAESVSGEVVSIGLIPDTSSGSARYPVVVGVAEPPANAAGGASADVSFLLGEATEVLTVPNSAITLTADGGTVRVLTGGEVETTPVTLGVVGSERTEILDGLSAGDLVVLADLGADLPTSDAGPTGGGPIRGGDFTGGFGGPPPGFG</sequence>
<organism evidence="5 6">
    <name type="scientific">Jiangella alba</name>
    <dbReference type="NCBI Taxonomy" id="561176"/>
    <lineage>
        <taxon>Bacteria</taxon>
        <taxon>Bacillati</taxon>
        <taxon>Actinomycetota</taxon>
        <taxon>Actinomycetes</taxon>
        <taxon>Jiangellales</taxon>
        <taxon>Jiangellaceae</taxon>
        <taxon>Jiangella</taxon>
    </lineage>
</organism>
<keyword evidence="6" id="KW-1185">Reference proteome</keyword>
<evidence type="ECO:0000256" key="3">
    <source>
        <dbReference type="SAM" id="MobiDB-lite"/>
    </source>
</evidence>
<feature type="compositionally biased region" description="Acidic residues" evidence="3">
    <location>
        <begin position="36"/>
        <end position="49"/>
    </location>
</feature>
<feature type="region of interest" description="Disordered" evidence="3">
    <location>
        <begin position="280"/>
        <end position="309"/>
    </location>
</feature>
<feature type="compositionally biased region" description="Gly residues" evidence="3">
    <location>
        <begin position="286"/>
        <end position="302"/>
    </location>
</feature>
<keyword evidence="2" id="KW-0175">Coiled coil</keyword>
<evidence type="ECO:0000256" key="1">
    <source>
        <dbReference type="ARBA" id="ARBA00004196"/>
    </source>
</evidence>
<dbReference type="Gene3D" id="2.40.420.20">
    <property type="match status" value="1"/>
</dbReference>
<comment type="subcellular location">
    <subcellularLocation>
        <location evidence="1">Cell envelope</location>
    </subcellularLocation>
</comment>
<dbReference type="InterPro" id="IPR050465">
    <property type="entry name" value="UPF0194_transport"/>
</dbReference>
<proteinExistence type="predicted"/>
<feature type="domain" description="Multidrug resistance protein MdtA-like C-terminal permuted SH3" evidence="4">
    <location>
        <begin position="218"/>
        <end position="274"/>
    </location>
</feature>
<dbReference type="Pfam" id="PF25967">
    <property type="entry name" value="RND-MFP_C"/>
    <property type="match status" value="1"/>
</dbReference>
<dbReference type="InterPro" id="IPR058627">
    <property type="entry name" value="MdtA-like_C"/>
</dbReference>
<dbReference type="RefSeq" id="WP_069112625.1">
    <property type="nucleotide sequence ID" value="NZ_FNUC01000004.1"/>
</dbReference>
<feature type="region of interest" description="Disordered" evidence="3">
    <location>
        <begin position="1"/>
        <end position="20"/>
    </location>
</feature>
<feature type="region of interest" description="Disordered" evidence="3">
    <location>
        <begin position="31"/>
        <end position="79"/>
    </location>
</feature>
<protein>
    <submittedName>
        <fullName evidence="5">RND family efflux transporter, MFP subunit</fullName>
    </submittedName>
</protein>
<dbReference type="AlphaFoldDB" id="A0A1H5PU97"/>
<dbReference type="Gene3D" id="2.40.30.170">
    <property type="match status" value="1"/>
</dbReference>
<evidence type="ECO:0000256" key="2">
    <source>
        <dbReference type="ARBA" id="ARBA00023054"/>
    </source>
</evidence>
<evidence type="ECO:0000259" key="4">
    <source>
        <dbReference type="Pfam" id="PF25967"/>
    </source>
</evidence>
<accession>A0A1H5PU97</accession>
<dbReference type="GO" id="GO:0030313">
    <property type="term" value="C:cell envelope"/>
    <property type="evidence" value="ECO:0007669"/>
    <property type="project" value="UniProtKB-SubCell"/>
</dbReference>
<dbReference type="Proteomes" id="UP000181980">
    <property type="component" value="Unassembled WGS sequence"/>
</dbReference>
<evidence type="ECO:0000313" key="6">
    <source>
        <dbReference type="Proteomes" id="UP000181980"/>
    </source>
</evidence>
<dbReference type="PANTHER" id="PTHR32347">
    <property type="entry name" value="EFFLUX SYSTEM COMPONENT YKNX-RELATED"/>
    <property type="match status" value="1"/>
</dbReference>
<dbReference type="EMBL" id="FNUC01000004">
    <property type="protein sequence ID" value="SEF17279.1"/>
    <property type="molecule type" value="Genomic_DNA"/>
</dbReference>
<evidence type="ECO:0000313" key="5">
    <source>
        <dbReference type="EMBL" id="SEF17279.1"/>
    </source>
</evidence>
<dbReference type="STRING" id="561176.SAMN04488561_5788"/>
<reference evidence="6" key="1">
    <citation type="submission" date="2016-10" db="EMBL/GenBank/DDBJ databases">
        <authorList>
            <person name="Varghese N."/>
            <person name="Submissions S."/>
        </authorList>
    </citation>
    <scope>NUCLEOTIDE SEQUENCE [LARGE SCALE GENOMIC DNA]</scope>
    <source>
        <strain evidence="6">DSM 45237</strain>
    </source>
</reference>
<name>A0A1H5PU97_9ACTN</name>
<gene>
    <name evidence="5" type="ORF">SAMN04488561_5788</name>
</gene>